<dbReference type="PANTHER" id="PTHR13325">
    <property type="entry name" value="PROTEASE M50 MEMBRANE-BOUND TRANSCRIPTION FACTOR SITE 2 PROTEASE"/>
    <property type="match status" value="1"/>
</dbReference>
<keyword evidence="2" id="KW-0812">Transmembrane</keyword>
<keyword evidence="2" id="KW-0472">Membrane</keyword>
<dbReference type="GO" id="GO:0016020">
    <property type="term" value="C:membrane"/>
    <property type="evidence" value="ECO:0007669"/>
    <property type="project" value="InterPro"/>
</dbReference>
<dbReference type="GO" id="GO:0004222">
    <property type="term" value="F:metalloendopeptidase activity"/>
    <property type="evidence" value="ECO:0007669"/>
    <property type="project" value="InterPro"/>
</dbReference>
<feature type="transmembrane region" description="Helical" evidence="2">
    <location>
        <begin position="285"/>
        <end position="306"/>
    </location>
</feature>
<organism evidence="3 4">
    <name type="scientific">Ramlibacter agri</name>
    <dbReference type="NCBI Taxonomy" id="2728837"/>
    <lineage>
        <taxon>Bacteria</taxon>
        <taxon>Pseudomonadati</taxon>
        <taxon>Pseudomonadota</taxon>
        <taxon>Betaproteobacteria</taxon>
        <taxon>Burkholderiales</taxon>
        <taxon>Comamonadaceae</taxon>
        <taxon>Ramlibacter</taxon>
    </lineage>
</organism>
<dbReference type="InterPro" id="IPR041881">
    <property type="entry name" value="PqqD_sf"/>
</dbReference>
<feature type="transmembrane region" description="Helical" evidence="2">
    <location>
        <begin position="258"/>
        <end position="279"/>
    </location>
</feature>
<feature type="transmembrane region" description="Helical" evidence="2">
    <location>
        <begin position="156"/>
        <end position="180"/>
    </location>
</feature>
<feature type="transmembrane region" description="Helical" evidence="2">
    <location>
        <begin position="192"/>
        <end position="210"/>
    </location>
</feature>
<feature type="transmembrane region" description="Helical" evidence="2">
    <location>
        <begin position="362"/>
        <end position="381"/>
    </location>
</feature>
<feature type="coiled-coil region" evidence="1">
    <location>
        <begin position="528"/>
        <end position="555"/>
    </location>
</feature>
<proteinExistence type="predicted"/>
<evidence type="ECO:0000313" key="4">
    <source>
        <dbReference type="Proteomes" id="UP000541185"/>
    </source>
</evidence>
<dbReference type="PANTHER" id="PTHR13325:SF3">
    <property type="entry name" value="MEMBRANE-BOUND TRANSCRIPTION FACTOR SITE-2 PROTEASE"/>
    <property type="match status" value="1"/>
</dbReference>
<dbReference type="EMBL" id="JABBFX010000004">
    <property type="protein sequence ID" value="NML48047.1"/>
    <property type="molecule type" value="Genomic_DNA"/>
</dbReference>
<dbReference type="AlphaFoldDB" id="A0A848HC67"/>
<reference evidence="3 4" key="1">
    <citation type="submission" date="2020-04" db="EMBL/GenBank/DDBJ databases">
        <title>Ramlibacter sp. G-1-2-2 isolated from soil.</title>
        <authorList>
            <person name="Dahal R.H."/>
        </authorList>
    </citation>
    <scope>NUCLEOTIDE SEQUENCE [LARGE SCALE GENOMIC DNA]</scope>
    <source>
        <strain evidence="3 4">G-1-2-2</strain>
    </source>
</reference>
<accession>A0A848HC67</accession>
<comment type="caution">
    <text evidence="3">The sequence shown here is derived from an EMBL/GenBank/DDBJ whole genome shotgun (WGS) entry which is preliminary data.</text>
</comment>
<dbReference type="InterPro" id="IPR001193">
    <property type="entry name" value="MBTPS2"/>
</dbReference>
<dbReference type="Proteomes" id="UP000541185">
    <property type="component" value="Unassembled WGS sequence"/>
</dbReference>
<dbReference type="GO" id="GO:0005737">
    <property type="term" value="C:cytoplasm"/>
    <property type="evidence" value="ECO:0007669"/>
    <property type="project" value="TreeGrafter"/>
</dbReference>
<feature type="transmembrane region" description="Helical" evidence="2">
    <location>
        <begin position="429"/>
        <end position="450"/>
    </location>
</feature>
<keyword evidence="4" id="KW-1185">Reference proteome</keyword>
<feature type="transmembrane region" description="Helical" evidence="2">
    <location>
        <begin position="387"/>
        <end position="409"/>
    </location>
</feature>
<dbReference type="Gene3D" id="1.10.10.1150">
    <property type="entry name" value="Coenzyme PQQ synthesis protein D (PqqD)"/>
    <property type="match status" value="1"/>
</dbReference>
<name>A0A848HC67_9BURK</name>
<dbReference type="GO" id="GO:0031293">
    <property type="term" value="P:membrane protein intracellular domain proteolysis"/>
    <property type="evidence" value="ECO:0007669"/>
    <property type="project" value="TreeGrafter"/>
</dbReference>
<gene>
    <name evidence="3" type="ORF">HHL11_30140</name>
</gene>
<evidence type="ECO:0008006" key="5">
    <source>
        <dbReference type="Google" id="ProtNLM"/>
    </source>
</evidence>
<dbReference type="RefSeq" id="WP_169422363.1">
    <property type="nucleotide sequence ID" value="NZ_JABBFX010000004.1"/>
</dbReference>
<sequence length="716" mass="79649">MTAQSFLSPSWYRLARLRPAIKPQARVRRHRFRGEVWYVVHDTASGRFNRFTPAAWQLLGLMDGRRTMDEVWAEAVEQLGDDAPGQEDVIRLLSQLHAADLLYCEVTPDSAELFQRFGQVSRQRKSAQWKNPFSIRLPLWDPDRFLERTLPYVRPLFGVPGAIAFCLLGLIALSLVVVHLPELTRNLDDRVLSAHNLLLLWICFPVVKCLHELGHAYAVKAGGGEVHEMGVLLLVFTPVPYVDASAANGFRSKWRRTLVGSAGMMVELYLSGIAMLVWAAAEPGLLRAVAFNVMLIAGVSTVVFNVNPLLRFDGYYILADLIEMPNLAQRGTLYWRHLAEKYLFRMRDAEPPPLTAGERRWLLAYTPLAFAYRVTVLVAIVTYVAGAWFFIGVILALWGAASMLLLPVFKAVGWLSALPRAQGQRRRAATAMAVLALGVVVIVLAVPMPLRTRTEGVVWLPDEAQVRAGASGFVRKVMLAPGARLVPGTALVQTEDPALAQQIVLSQAKLEEYQARLDSQLFDDRVQAEITRQDIARESAALARLQERNAQLVVRSAATGRFVIDRPEDLPGRFLRKGELIGYVAQDARTLVRAVVSQDDIALVRAGVVRAEVRLADHLEQVHPARVVREVPAAREQLPSAALTSQGGGAIAADPRDPQGARALASTFQFDLELPPEVTSASYGGRAYVRFIHPPEPLAEQWYRRLRQAFLQRFNV</sequence>
<evidence type="ECO:0000256" key="2">
    <source>
        <dbReference type="SAM" id="Phobius"/>
    </source>
</evidence>
<keyword evidence="2" id="KW-1133">Transmembrane helix</keyword>
<protein>
    <recommendedName>
        <fullName evidence="5">PqqD family peptide modification chaperone</fullName>
    </recommendedName>
</protein>
<keyword evidence="1" id="KW-0175">Coiled coil</keyword>
<evidence type="ECO:0000313" key="3">
    <source>
        <dbReference type="EMBL" id="NML48047.1"/>
    </source>
</evidence>
<evidence type="ECO:0000256" key="1">
    <source>
        <dbReference type="SAM" id="Coils"/>
    </source>
</evidence>